<organism evidence="1 2">
    <name type="scientific">Flavobacterium orientale</name>
    <dbReference type="NCBI Taxonomy" id="1756020"/>
    <lineage>
        <taxon>Bacteria</taxon>
        <taxon>Pseudomonadati</taxon>
        <taxon>Bacteroidota</taxon>
        <taxon>Flavobacteriia</taxon>
        <taxon>Flavobacteriales</taxon>
        <taxon>Flavobacteriaceae</taxon>
        <taxon>Flavobacterium</taxon>
    </lineage>
</organism>
<dbReference type="RefSeq" id="WP_188362501.1">
    <property type="nucleotide sequence ID" value="NZ_BMFG01000008.1"/>
</dbReference>
<keyword evidence="2" id="KW-1185">Reference proteome</keyword>
<sequence length="346" mass="39324">MHLKKTVIIALCVGLVAVGAWELFWRSKGYFPDLDDDKHLWAINRAKVDKATSNDVVLVGSSRILFDIQLKEWKALTGIQPIQLANAGASPLPVFNDIVENSDFNGTVILGVTPPLFFSTTYPQAPPWSRAGSRTKFYHDRTYAQRLNYSLSVPLQNTFALLSDDEEGWYDDINLKALLKTIKMEKRTATPDMPPFYRFQDIDIDRNVRMKQRVVTDTAFAGSIKKVWKFFMLADMPPPDKDGTIVFFLKDLKKFQARGGKVILVRLPSSGFFHDLETNVFSRKDYWDVLVSQAGVPAYHYTDYEPLTGFDTPEWSHLSGPDASVFTERFVNLLLKENVIPNAKTN</sequence>
<evidence type="ECO:0000313" key="1">
    <source>
        <dbReference type="EMBL" id="GGD30372.1"/>
    </source>
</evidence>
<comment type="caution">
    <text evidence="1">The sequence shown here is derived from an EMBL/GenBank/DDBJ whole genome shotgun (WGS) entry which is preliminary data.</text>
</comment>
<evidence type="ECO:0000313" key="2">
    <source>
        <dbReference type="Proteomes" id="UP000625735"/>
    </source>
</evidence>
<proteinExistence type="predicted"/>
<reference evidence="1" key="1">
    <citation type="journal article" date="2014" name="Int. J. Syst. Evol. Microbiol.">
        <title>Complete genome sequence of Corynebacterium casei LMG S-19264T (=DSM 44701T), isolated from a smear-ripened cheese.</title>
        <authorList>
            <consortium name="US DOE Joint Genome Institute (JGI-PGF)"/>
            <person name="Walter F."/>
            <person name="Albersmeier A."/>
            <person name="Kalinowski J."/>
            <person name="Ruckert C."/>
        </authorList>
    </citation>
    <scope>NUCLEOTIDE SEQUENCE</scope>
    <source>
        <strain evidence="1">CGMCC 1.12506</strain>
    </source>
</reference>
<reference evidence="1" key="2">
    <citation type="submission" date="2020-09" db="EMBL/GenBank/DDBJ databases">
        <authorList>
            <person name="Sun Q."/>
            <person name="Zhou Y."/>
        </authorList>
    </citation>
    <scope>NUCLEOTIDE SEQUENCE</scope>
    <source>
        <strain evidence="1">CGMCC 1.12506</strain>
    </source>
</reference>
<name>A0A916Y492_9FLAO</name>
<dbReference type="AlphaFoldDB" id="A0A916Y492"/>
<dbReference type="Proteomes" id="UP000625735">
    <property type="component" value="Unassembled WGS sequence"/>
</dbReference>
<accession>A0A916Y492</accession>
<gene>
    <name evidence="1" type="ORF">GCM10011343_20690</name>
</gene>
<protein>
    <submittedName>
        <fullName evidence="1">Uncharacterized protein</fullName>
    </submittedName>
</protein>
<dbReference type="EMBL" id="BMFG01000008">
    <property type="protein sequence ID" value="GGD30372.1"/>
    <property type="molecule type" value="Genomic_DNA"/>
</dbReference>